<dbReference type="Gene3D" id="1.25.40.20">
    <property type="entry name" value="Ankyrin repeat-containing domain"/>
    <property type="match status" value="2"/>
</dbReference>
<dbReference type="RefSeq" id="WP_311789169.1">
    <property type="nucleotide sequence ID" value="NZ_JALDYY010000025.1"/>
</dbReference>
<keyword evidence="1" id="KW-0813">Transport</keyword>
<reference evidence="12" key="1">
    <citation type="submission" date="2022-03" db="EMBL/GenBank/DDBJ databases">
        <title>Fererhizobium litorale gen. nov., sp. nov., isolated from sandy sediments of the Sea of Japan seashore.</title>
        <authorList>
            <person name="Romanenko L."/>
            <person name="Kurilenko V."/>
            <person name="Otstavnykh N."/>
            <person name="Svetashev V."/>
            <person name="Tekutyeva L."/>
            <person name="Isaeva M."/>
            <person name="Mikhailov V."/>
        </authorList>
    </citation>
    <scope>NUCLEOTIDE SEQUENCE</scope>
    <source>
        <strain evidence="12">KMM 9576</strain>
    </source>
</reference>
<dbReference type="InterPro" id="IPR009056">
    <property type="entry name" value="Cyt_c-like_dom"/>
</dbReference>
<evidence type="ECO:0000256" key="10">
    <source>
        <dbReference type="SAM" id="SignalP"/>
    </source>
</evidence>
<feature type="repeat" description="ANK" evidence="8">
    <location>
        <begin position="23"/>
        <end position="51"/>
    </location>
</feature>
<feature type="repeat" description="ANK" evidence="8">
    <location>
        <begin position="83"/>
        <end position="115"/>
    </location>
</feature>
<accession>A0AAE3QCA6</accession>
<dbReference type="InterPro" id="IPR002110">
    <property type="entry name" value="Ankyrin_rpt"/>
</dbReference>
<sequence>MHAKLTLLLFCSCLFPLALHAGAIHDAAKKGDVTAIIAALDAGADVNASDGSATPLYFAVKRGRLAAARLLIEHGADVNAPTQWGPALMAAVTKGRIELIRLLLENGADPNAQLDSETALHIAAGSGCLDCVKALVEAGADVNARTKDTKTPIHLARLKGHRDVADYLMAHGVVLPKPAPISARLASADVEKGRAYFAGNCASCHKVEPQGAAKTGPNLWGVVGRAKASLQQISYSETLRAWGGVWSYEDLNIYLSGPMLTTPGVYMETPGIPDEADRANVIAYLRTRSDTPPMLP</sequence>
<dbReference type="PROSITE" id="PS50297">
    <property type="entry name" value="ANK_REP_REGION"/>
    <property type="match status" value="4"/>
</dbReference>
<keyword evidence="3 9" id="KW-0479">Metal-binding</keyword>
<evidence type="ECO:0000256" key="3">
    <source>
        <dbReference type="ARBA" id="ARBA00022723"/>
    </source>
</evidence>
<evidence type="ECO:0000256" key="8">
    <source>
        <dbReference type="PROSITE-ProRule" id="PRU00023"/>
    </source>
</evidence>
<dbReference type="GO" id="GO:0009055">
    <property type="term" value="F:electron transfer activity"/>
    <property type="evidence" value="ECO:0007669"/>
    <property type="project" value="InterPro"/>
</dbReference>
<evidence type="ECO:0000256" key="6">
    <source>
        <dbReference type="ARBA" id="ARBA00023004"/>
    </source>
</evidence>
<dbReference type="PANTHER" id="PTHR24171:SF9">
    <property type="entry name" value="ANKYRIN REPEAT DOMAIN-CONTAINING PROTEIN 39"/>
    <property type="match status" value="1"/>
</dbReference>
<dbReference type="SUPFAM" id="SSF46626">
    <property type="entry name" value="Cytochrome c"/>
    <property type="match status" value="1"/>
</dbReference>
<dbReference type="PRINTS" id="PR01415">
    <property type="entry name" value="ANKYRIN"/>
</dbReference>
<dbReference type="PROSITE" id="PS51007">
    <property type="entry name" value="CYTC"/>
    <property type="match status" value="1"/>
</dbReference>
<feature type="chain" id="PRO_5042111980" evidence="10">
    <location>
        <begin position="22"/>
        <end position="296"/>
    </location>
</feature>
<keyword evidence="7 8" id="KW-0040">ANK repeat</keyword>
<dbReference type="Pfam" id="PF12796">
    <property type="entry name" value="Ank_2"/>
    <property type="match status" value="1"/>
</dbReference>
<dbReference type="GO" id="GO:0020037">
    <property type="term" value="F:heme binding"/>
    <property type="evidence" value="ECO:0007669"/>
    <property type="project" value="InterPro"/>
</dbReference>
<dbReference type="GO" id="GO:0046872">
    <property type="term" value="F:metal ion binding"/>
    <property type="evidence" value="ECO:0007669"/>
    <property type="project" value="UniProtKB-KW"/>
</dbReference>
<dbReference type="Gene3D" id="1.10.760.10">
    <property type="entry name" value="Cytochrome c-like domain"/>
    <property type="match status" value="1"/>
</dbReference>
<comment type="caution">
    <text evidence="12">The sequence shown here is derived from an EMBL/GenBank/DDBJ whole genome shotgun (WGS) entry which is preliminary data.</text>
</comment>
<feature type="repeat" description="ANK" evidence="8">
    <location>
        <begin position="51"/>
        <end position="83"/>
    </location>
</feature>
<dbReference type="InterPro" id="IPR036909">
    <property type="entry name" value="Cyt_c-like_dom_sf"/>
</dbReference>
<keyword evidence="10" id="KW-0732">Signal</keyword>
<dbReference type="Pfam" id="PF00034">
    <property type="entry name" value="Cytochrom_C"/>
    <property type="match status" value="1"/>
</dbReference>
<dbReference type="Pfam" id="PF13637">
    <property type="entry name" value="Ank_4"/>
    <property type="match status" value="1"/>
</dbReference>
<dbReference type="SMART" id="SM00248">
    <property type="entry name" value="ANK"/>
    <property type="match status" value="5"/>
</dbReference>
<evidence type="ECO:0000313" key="12">
    <source>
        <dbReference type="EMBL" id="MDI7923152.1"/>
    </source>
</evidence>
<evidence type="ECO:0000256" key="4">
    <source>
        <dbReference type="ARBA" id="ARBA00022737"/>
    </source>
</evidence>
<evidence type="ECO:0000256" key="1">
    <source>
        <dbReference type="ARBA" id="ARBA00022448"/>
    </source>
</evidence>
<keyword evidence="6 9" id="KW-0408">Iron</keyword>
<protein>
    <submittedName>
        <fullName evidence="12">Ankyrin repeat domain-containing protein</fullName>
    </submittedName>
</protein>
<dbReference type="PANTHER" id="PTHR24171">
    <property type="entry name" value="ANKYRIN REPEAT DOMAIN-CONTAINING PROTEIN 39-RELATED"/>
    <property type="match status" value="1"/>
</dbReference>
<gene>
    <name evidence="12" type="ORF">MRS75_13790</name>
</gene>
<evidence type="ECO:0000259" key="11">
    <source>
        <dbReference type="PROSITE" id="PS51007"/>
    </source>
</evidence>
<dbReference type="Proteomes" id="UP001161580">
    <property type="component" value="Unassembled WGS sequence"/>
</dbReference>
<evidence type="ECO:0000256" key="5">
    <source>
        <dbReference type="ARBA" id="ARBA00022982"/>
    </source>
</evidence>
<dbReference type="InterPro" id="IPR036770">
    <property type="entry name" value="Ankyrin_rpt-contain_sf"/>
</dbReference>
<keyword evidence="4" id="KW-0677">Repeat</keyword>
<feature type="repeat" description="ANK" evidence="8">
    <location>
        <begin position="148"/>
        <end position="173"/>
    </location>
</feature>
<dbReference type="PRINTS" id="PR00604">
    <property type="entry name" value="CYTCHRMECIAB"/>
</dbReference>
<feature type="signal peptide" evidence="10">
    <location>
        <begin position="1"/>
        <end position="21"/>
    </location>
</feature>
<evidence type="ECO:0000256" key="9">
    <source>
        <dbReference type="PROSITE-ProRule" id="PRU00433"/>
    </source>
</evidence>
<keyword evidence="2 9" id="KW-0349">Heme</keyword>
<name>A0AAE3QCA6_9HYPH</name>
<dbReference type="PROSITE" id="PS50088">
    <property type="entry name" value="ANK_REPEAT"/>
    <property type="match status" value="5"/>
</dbReference>
<organism evidence="12 13">
    <name type="scientific">Ferirhizobium litorale</name>
    <dbReference type="NCBI Taxonomy" id="2927786"/>
    <lineage>
        <taxon>Bacteria</taxon>
        <taxon>Pseudomonadati</taxon>
        <taxon>Pseudomonadota</taxon>
        <taxon>Alphaproteobacteria</taxon>
        <taxon>Hyphomicrobiales</taxon>
        <taxon>Rhizobiaceae</taxon>
        <taxon>Ferirhizobium</taxon>
    </lineage>
</organism>
<dbReference type="EMBL" id="JALDYZ010000007">
    <property type="protein sequence ID" value="MDI7923152.1"/>
    <property type="molecule type" value="Genomic_DNA"/>
</dbReference>
<evidence type="ECO:0000313" key="13">
    <source>
        <dbReference type="Proteomes" id="UP001161580"/>
    </source>
</evidence>
<keyword evidence="13" id="KW-1185">Reference proteome</keyword>
<dbReference type="SUPFAM" id="SSF48403">
    <property type="entry name" value="Ankyrin repeat"/>
    <property type="match status" value="1"/>
</dbReference>
<evidence type="ECO:0000256" key="7">
    <source>
        <dbReference type="ARBA" id="ARBA00023043"/>
    </source>
</evidence>
<feature type="repeat" description="ANK" evidence="8">
    <location>
        <begin position="115"/>
        <end position="147"/>
    </location>
</feature>
<feature type="domain" description="Cytochrome c" evidence="11">
    <location>
        <begin position="188"/>
        <end position="289"/>
    </location>
</feature>
<dbReference type="InterPro" id="IPR002327">
    <property type="entry name" value="Cyt_c_1A/1B"/>
</dbReference>
<keyword evidence="5" id="KW-0249">Electron transport</keyword>
<proteinExistence type="predicted"/>
<evidence type="ECO:0000256" key="2">
    <source>
        <dbReference type="ARBA" id="ARBA00022617"/>
    </source>
</evidence>
<dbReference type="AlphaFoldDB" id="A0AAE3QCA6"/>